<evidence type="ECO:0000256" key="1">
    <source>
        <dbReference type="RuleBase" id="RU000481"/>
    </source>
</evidence>
<proteinExistence type="inferred from homology"/>
<dbReference type="InterPro" id="IPR015424">
    <property type="entry name" value="PyrdxlP-dep_Trfase"/>
</dbReference>
<dbReference type="PROSITE" id="PS00105">
    <property type="entry name" value="AA_TRANSFER_CLASS_1"/>
    <property type="match status" value="1"/>
</dbReference>
<dbReference type="OrthoDB" id="9813612at2"/>
<dbReference type="SUPFAM" id="SSF53448">
    <property type="entry name" value="Nucleotide-diphospho-sugar transferases"/>
    <property type="match status" value="1"/>
</dbReference>
<dbReference type="GO" id="GO:0030170">
    <property type="term" value="F:pyridoxal phosphate binding"/>
    <property type="evidence" value="ECO:0007669"/>
    <property type="project" value="InterPro"/>
</dbReference>
<dbReference type="AlphaFoldDB" id="A0A173V5L6"/>
<dbReference type="InterPro" id="IPR029044">
    <property type="entry name" value="Nucleotide-diphossugar_trans"/>
</dbReference>
<dbReference type="InterPro" id="IPR015421">
    <property type="entry name" value="PyrdxlP-dep_Trfase_major"/>
</dbReference>
<dbReference type="Gene3D" id="3.90.1150.10">
    <property type="entry name" value="Aspartate Aminotransferase, domain 1"/>
    <property type="match status" value="1"/>
</dbReference>
<sequence length="616" mass="70419">MQALILADREIMGLTGLGKSNEPWMVEIDGVPIIERMLIQLDNSIVSKIILVTGNNKESLIEFSKGLNLKTELVFLENKFYKESKSIYSVFLGREHLSMDDTVILNSQLVLEDNLLKSILETDGECVVSVDTYKNWMTGKPVFVDENARVLSVGQESQLSSTYQLNSCRMVGICKFDMNFTKKYFVPVLENIIDVLGDSLEYSVPLNVIAMSNDTRIKALRVSNAVWREINNTEDVNQATILFSKDKKSIADKMLGSWGGYWRYPEYLDYFYLVTPYYPPRELVEELQNNFKVLLEQYPSGMRVNAELAASAFGVSPESIIVGNGAAELIKSMMGFIKGKTGFVRPTFDEYPNRYTEIETVNYLVESEDFSYSASDLIEYFGKTTISNLVLVNPDNPSGNYIPKNDMLRMISWARDKGIKIIIDESFVDFSDEINSSLIDQEILNQYPNLYVIKSISKSYGVPGLRLGVLASGDKGLISRMKVDVSIWNINSFAEFYMQICGKYRDSYIKSLDKFRKERARFISKLQDLRYIRVIPSQANYLMVELLDGLDAEELKQRMLLEKKVFIKTLSKKIKGKKQYLRIAIRNEADNDMFIRKLAETLNAMLSSENRIERDV</sequence>
<dbReference type="EC" id="2.6.1.-" evidence="1"/>
<dbReference type="SUPFAM" id="SSF53383">
    <property type="entry name" value="PLP-dependent transferases"/>
    <property type="match status" value="1"/>
</dbReference>
<dbReference type="PANTHER" id="PTHR42885">
    <property type="entry name" value="HISTIDINOL-PHOSPHATE AMINOTRANSFERASE-RELATED"/>
    <property type="match status" value="1"/>
</dbReference>
<feature type="domain" description="Aminotransferase class I/classII large" evidence="2">
    <location>
        <begin position="313"/>
        <end position="598"/>
    </location>
</feature>
<keyword evidence="1" id="KW-0808">Transferase</keyword>
<evidence type="ECO:0000313" key="4">
    <source>
        <dbReference type="Proteomes" id="UP000095649"/>
    </source>
</evidence>
<evidence type="ECO:0000259" key="2">
    <source>
        <dbReference type="Pfam" id="PF00155"/>
    </source>
</evidence>
<keyword evidence="1" id="KW-0032">Aminotransferase</keyword>
<comment type="cofactor">
    <cofactor evidence="1">
        <name>pyridoxal 5'-phosphate</name>
        <dbReference type="ChEBI" id="CHEBI:597326"/>
    </cofactor>
</comment>
<comment type="similarity">
    <text evidence="1">Belongs to the class-I pyridoxal-phosphate-dependent aminotransferase family.</text>
</comment>
<gene>
    <name evidence="3" type="primary">cobD_2</name>
    <name evidence="3" type="ORF">ERS852582_02616</name>
</gene>
<reference evidence="3 4" key="1">
    <citation type="submission" date="2015-09" db="EMBL/GenBank/DDBJ databases">
        <authorList>
            <consortium name="Pathogen Informatics"/>
        </authorList>
    </citation>
    <scope>NUCLEOTIDE SEQUENCE [LARGE SCALE GENOMIC DNA]</scope>
    <source>
        <strain evidence="3 4">2789STDY5834970</strain>
    </source>
</reference>
<dbReference type="RefSeq" id="WP_055186905.1">
    <property type="nucleotide sequence ID" value="NZ_CYXN01000037.1"/>
</dbReference>
<name>A0A173V5L6_9FIRM</name>
<protein>
    <recommendedName>
        <fullName evidence="1">Aminotransferase</fullName>
        <ecNumber evidence="1">2.6.1.-</ecNumber>
    </recommendedName>
</protein>
<dbReference type="Pfam" id="PF00155">
    <property type="entry name" value="Aminotran_1_2"/>
    <property type="match status" value="1"/>
</dbReference>
<accession>A0A173V5L6</accession>
<dbReference type="InterPro" id="IPR015422">
    <property type="entry name" value="PyrdxlP-dep_Trfase_small"/>
</dbReference>
<dbReference type="GO" id="GO:0016829">
    <property type="term" value="F:lyase activity"/>
    <property type="evidence" value="ECO:0007669"/>
    <property type="project" value="UniProtKB-KW"/>
</dbReference>
<dbReference type="GO" id="GO:0008483">
    <property type="term" value="F:transaminase activity"/>
    <property type="evidence" value="ECO:0007669"/>
    <property type="project" value="UniProtKB-KW"/>
</dbReference>
<dbReference type="EMBL" id="CYXN01000037">
    <property type="protein sequence ID" value="CUN22669.1"/>
    <property type="molecule type" value="Genomic_DNA"/>
</dbReference>
<keyword evidence="3" id="KW-0456">Lyase</keyword>
<dbReference type="CDD" id="cd00609">
    <property type="entry name" value="AAT_like"/>
    <property type="match status" value="1"/>
</dbReference>
<dbReference type="Proteomes" id="UP000095649">
    <property type="component" value="Unassembled WGS sequence"/>
</dbReference>
<organism evidence="3 4">
    <name type="scientific">Faecalibacterium prausnitzii</name>
    <dbReference type="NCBI Taxonomy" id="853"/>
    <lineage>
        <taxon>Bacteria</taxon>
        <taxon>Bacillati</taxon>
        <taxon>Bacillota</taxon>
        <taxon>Clostridia</taxon>
        <taxon>Eubacteriales</taxon>
        <taxon>Oscillospiraceae</taxon>
        <taxon>Faecalibacterium</taxon>
    </lineage>
</organism>
<dbReference type="Gene3D" id="3.90.550.10">
    <property type="entry name" value="Spore Coat Polysaccharide Biosynthesis Protein SpsA, Chain A"/>
    <property type="match status" value="1"/>
</dbReference>
<dbReference type="InterPro" id="IPR004838">
    <property type="entry name" value="NHTrfase_class1_PyrdxlP-BS"/>
</dbReference>
<dbReference type="Gene3D" id="3.40.640.10">
    <property type="entry name" value="Type I PLP-dependent aspartate aminotransferase-like (Major domain)"/>
    <property type="match status" value="1"/>
</dbReference>
<dbReference type="InterPro" id="IPR004839">
    <property type="entry name" value="Aminotransferase_I/II_large"/>
</dbReference>
<evidence type="ECO:0000313" key="3">
    <source>
        <dbReference type="EMBL" id="CUN22669.1"/>
    </source>
</evidence>